<name>A0A1M4MYT7_9RHOB</name>
<accession>A0A1M4MYT7</accession>
<feature type="domain" description="Putative DNA-binding" evidence="1">
    <location>
        <begin position="10"/>
        <end position="96"/>
    </location>
</feature>
<dbReference type="Gene3D" id="1.10.150.690">
    <property type="entry name" value="DUF2063"/>
    <property type="match status" value="1"/>
</dbReference>
<evidence type="ECO:0000313" key="2">
    <source>
        <dbReference type="EMBL" id="SCM66935.1"/>
    </source>
</evidence>
<proteinExistence type="predicted"/>
<evidence type="ECO:0000313" key="3">
    <source>
        <dbReference type="Proteomes" id="UP000184085"/>
    </source>
</evidence>
<dbReference type="Pfam" id="PF09836">
    <property type="entry name" value="DUF2063"/>
    <property type="match status" value="1"/>
</dbReference>
<evidence type="ECO:0000259" key="1">
    <source>
        <dbReference type="Pfam" id="PF09836"/>
    </source>
</evidence>
<dbReference type="EMBL" id="FMJB01000040">
    <property type="protein sequence ID" value="SCM66935.1"/>
    <property type="molecule type" value="Genomic_DNA"/>
</dbReference>
<dbReference type="InterPro" id="IPR018640">
    <property type="entry name" value="DUF2063"/>
</dbReference>
<dbReference type="Proteomes" id="UP000184085">
    <property type="component" value="Unassembled WGS sequence"/>
</dbReference>
<dbReference type="InterPro" id="IPR044922">
    <property type="entry name" value="DUF2063_N_sf"/>
</dbReference>
<dbReference type="RefSeq" id="WP_072705267.1">
    <property type="nucleotide sequence ID" value="NZ_FMJB01000040.1"/>
</dbReference>
<gene>
    <name evidence="2" type="ORF">KARMA_1120</name>
</gene>
<dbReference type="AlphaFoldDB" id="A0A1M4MYT7"/>
<organism evidence="2 3">
    <name type="scientific">Donghicola eburneus</name>
    <dbReference type="NCBI Taxonomy" id="393278"/>
    <lineage>
        <taxon>Bacteria</taxon>
        <taxon>Pseudomonadati</taxon>
        <taxon>Pseudomonadota</taxon>
        <taxon>Alphaproteobacteria</taxon>
        <taxon>Rhodobacterales</taxon>
        <taxon>Roseobacteraceae</taxon>
        <taxon>Donghicola</taxon>
    </lineage>
</organism>
<reference evidence="3" key="1">
    <citation type="submission" date="2016-09" db="EMBL/GenBank/DDBJ databases">
        <authorList>
            <person name="Wibberg D."/>
        </authorList>
    </citation>
    <scope>NUCLEOTIDE SEQUENCE [LARGE SCALE GENOMIC DNA]</scope>
</reference>
<sequence>MTSHHETLAAFDRALTGGPLPKGITALDPSEAEQRFNVYRNNMMVSLTEALNARYPVIRRLVGDAFFGAMARVFIEHHKPTSPVLQEWGKEFAIFLDRFSPLKEYPYLGDVARIEYARGVAFHAADAEPIAASTLTSANPETLRMGLHPSVQVLKLRYAAVSIWTRNQPGFETYPIGHSGEIALVLRDRIFDVPVAAISPAEAEMIEALRMGRPLASAAASGSLKDPMFNPQPLLVSLMQAGVLTEGSPKT</sequence>
<protein>
    <recommendedName>
        <fullName evidence="1">Putative DNA-binding domain-containing protein</fullName>
    </recommendedName>
</protein>
<keyword evidence="3" id="KW-1185">Reference proteome</keyword>